<comment type="caution">
    <text evidence="2">The sequence shown here is derived from an EMBL/GenBank/DDBJ whole genome shotgun (WGS) entry which is preliminary data.</text>
</comment>
<name>A0AAD3HTK3_9CHLO</name>
<dbReference type="AlphaFoldDB" id="A0AAD3HTK3"/>
<feature type="compositionally biased region" description="Pro residues" evidence="1">
    <location>
        <begin position="141"/>
        <end position="150"/>
    </location>
</feature>
<gene>
    <name evidence="2" type="ORF">Agub_g14607</name>
</gene>
<feature type="compositionally biased region" description="Low complexity" evidence="1">
    <location>
        <begin position="130"/>
        <end position="140"/>
    </location>
</feature>
<reference evidence="2 3" key="1">
    <citation type="journal article" date="2021" name="Sci. Rep.">
        <title>Genome sequencing of the multicellular alga Astrephomene provides insights into convergent evolution of germ-soma differentiation.</title>
        <authorList>
            <person name="Yamashita S."/>
            <person name="Yamamoto K."/>
            <person name="Matsuzaki R."/>
            <person name="Suzuki S."/>
            <person name="Yamaguchi H."/>
            <person name="Hirooka S."/>
            <person name="Minakuchi Y."/>
            <person name="Miyagishima S."/>
            <person name="Kawachi M."/>
            <person name="Toyoda A."/>
            <person name="Nozaki H."/>
        </authorList>
    </citation>
    <scope>NUCLEOTIDE SEQUENCE [LARGE SCALE GENOMIC DNA]</scope>
    <source>
        <strain evidence="2 3">NIES-4017</strain>
    </source>
</reference>
<keyword evidence="3" id="KW-1185">Reference proteome</keyword>
<accession>A0AAD3HTK3</accession>
<organism evidence="2 3">
    <name type="scientific">Astrephomene gubernaculifera</name>
    <dbReference type="NCBI Taxonomy" id="47775"/>
    <lineage>
        <taxon>Eukaryota</taxon>
        <taxon>Viridiplantae</taxon>
        <taxon>Chlorophyta</taxon>
        <taxon>core chlorophytes</taxon>
        <taxon>Chlorophyceae</taxon>
        <taxon>CS clade</taxon>
        <taxon>Chlamydomonadales</taxon>
        <taxon>Astrephomenaceae</taxon>
        <taxon>Astrephomene</taxon>
    </lineage>
</organism>
<sequence length="150" mass="16190">MAATLDPRQTVQVQSQADSGQKGAGQEERSWQPLVVPKEWYVREGLAWHAHQPVSLTVEVNGKRDLMKYAAVMQLVHQLGYVARLGQPGAAAKFQNLHLVDVKRRGSTDIHICLGDLAWVRSRASEASTTAAAAATLASQPTPPAEGSPD</sequence>
<proteinExistence type="predicted"/>
<evidence type="ECO:0000256" key="1">
    <source>
        <dbReference type="SAM" id="MobiDB-lite"/>
    </source>
</evidence>
<evidence type="ECO:0000313" key="3">
    <source>
        <dbReference type="Proteomes" id="UP001054857"/>
    </source>
</evidence>
<feature type="region of interest" description="Disordered" evidence="1">
    <location>
        <begin position="1"/>
        <end position="29"/>
    </location>
</feature>
<dbReference type="Proteomes" id="UP001054857">
    <property type="component" value="Unassembled WGS sequence"/>
</dbReference>
<feature type="compositionally biased region" description="Polar residues" evidence="1">
    <location>
        <begin position="7"/>
        <end position="19"/>
    </location>
</feature>
<feature type="region of interest" description="Disordered" evidence="1">
    <location>
        <begin position="130"/>
        <end position="150"/>
    </location>
</feature>
<dbReference type="EMBL" id="BMAR01000058">
    <property type="protein sequence ID" value="GFR52100.1"/>
    <property type="molecule type" value="Genomic_DNA"/>
</dbReference>
<protein>
    <submittedName>
        <fullName evidence="2">Uncharacterized protein</fullName>
    </submittedName>
</protein>
<feature type="non-terminal residue" evidence="2">
    <location>
        <position position="1"/>
    </location>
</feature>
<evidence type="ECO:0000313" key="2">
    <source>
        <dbReference type="EMBL" id="GFR52100.1"/>
    </source>
</evidence>